<sequence>MAAEQERLKVSPGEMARVAAALYEPADLTRKTFANLRIQREALGRPWGEGDEIAQAAEKDLVPMIEMLDELGVTLVEAFTHTAENTIATAKSFHAAEEIAVENSNSLRSGFNGSDSGSGSGSSGRR</sequence>
<dbReference type="RefSeq" id="WP_068694127.1">
    <property type="nucleotide sequence ID" value="NZ_CP063196.1"/>
</dbReference>
<keyword evidence="3" id="KW-1185">Reference proteome</keyword>
<protein>
    <submittedName>
        <fullName evidence="2">Uncharacterized protein</fullName>
    </submittedName>
</protein>
<organism evidence="2 3">
    <name type="scientific">Thermobifida halotolerans</name>
    <dbReference type="NCBI Taxonomy" id="483545"/>
    <lineage>
        <taxon>Bacteria</taxon>
        <taxon>Bacillati</taxon>
        <taxon>Actinomycetota</taxon>
        <taxon>Actinomycetes</taxon>
        <taxon>Streptosporangiales</taxon>
        <taxon>Nocardiopsidaceae</taxon>
        <taxon>Thermobifida</taxon>
    </lineage>
</organism>
<proteinExistence type="predicted"/>
<accession>A0A399FWG7</accession>
<dbReference type="EMBL" id="CP063196">
    <property type="protein sequence ID" value="UOE19446.1"/>
    <property type="molecule type" value="Genomic_DNA"/>
</dbReference>
<name>A0A399FWG7_9ACTN</name>
<dbReference type="Proteomes" id="UP000265719">
    <property type="component" value="Chromosome"/>
</dbReference>
<evidence type="ECO:0000313" key="3">
    <source>
        <dbReference type="Proteomes" id="UP000265719"/>
    </source>
</evidence>
<evidence type="ECO:0000256" key="1">
    <source>
        <dbReference type="SAM" id="MobiDB-lite"/>
    </source>
</evidence>
<dbReference type="AlphaFoldDB" id="A0A399FWG7"/>
<feature type="region of interest" description="Disordered" evidence="1">
    <location>
        <begin position="104"/>
        <end position="126"/>
    </location>
</feature>
<gene>
    <name evidence="2" type="ORF">NI17_022445</name>
</gene>
<dbReference type="OrthoDB" id="3428349at2"/>
<evidence type="ECO:0000313" key="2">
    <source>
        <dbReference type="EMBL" id="UOE19446.1"/>
    </source>
</evidence>
<reference evidence="2" key="1">
    <citation type="submission" date="2020-10" db="EMBL/GenBank/DDBJ databases">
        <title>De novo genome project of the cellulose decomposer Thermobifida halotolerans type strain.</title>
        <authorList>
            <person name="Nagy I."/>
            <person name="Horvath B."/>
            <person name="Kukolya J."/>
            <person name="Nagy I."/>
            <person name="Orsini M."/>
        </authorList>
    </citation>
    <scope>NUCLEOTIDE SEQUENCE</scope>
    <source>
        <strain evidence="2">DSM 44931</strain>
    </source>
</reference>
<dbReference type="KEGG" id="thao:NI17_022445"/>
<feature type="compositionally biased region" description="Gly residues" evidence="1">
    <location>
        <begin position="116"/>
        <end position="126"/>
    </location>
</feature>